<feature type="compositionally biased region" description="Gly residues" evidence="1">
    <location>
        <begin position="27"/>
        <end position="45"/>
    </location>
</feature>
<evidence type="ECO:0000313" key="3">
    <source>
        <dbReference type="Proteomes" id="UP001500253"/>
    </source>
</evidence>
<keyword evidence="3" id="KW-1185">Reference proteome</keyword>
<dbReference type="SUPFAM" id="SSF52540">
    <property type="entry name" value="P-loop containing nucleoside triphosphate hydrolases"/>
    <property type="match status" value="2"/>
</dbReference>
<protein>
    <recommendedName>
        <fullName evidence="4">Adenylylsulfate kinase</fullName>
    </recommendedName>
</protein>
<comment type="caution">
    <text evidence="2">The sequence shown here is derived from an EMBL/GenBank/DDBJ whole genome shotgun (WGS) entry which is preliminary data.</text>
</comment>
<organism evidence="2 3">
    <name type="scientific">Streptomyces cuspidosporus</name>
    <dbReference type="NCBI Taxonomy" id="66882"/>
    <lineage>
        <taxon>Bacteria</taxon>
        <taxon>Bacillati</taxon>
        <taxon>Actinomycetota</taxon>
        <taxon>Actinomycetes</taxon>
        <taxon>Kitasatosporales</taxon>
        <taxon>Streptomycetaceae</taxon>
        <taxon>Streptomyces</taxon>
    </lineage>
</organism>
<feature type="compositionally biased region" description="Pro residues" evidence="1">
    <location>
        <begin position="238"/>
        <end position="270"/>
    </location>
</feature>
<reference evidence="2 3" key="1">
    <citation type="journal article" date="2019" name="Int. J. Syst. Evol. Microbiol.">
        <title>The Global Catalogue of Microorganisms (GCM) 10K type strain sequencing project: providing services to taxonomists for standard genome sequencing and annotation.</title>
        <authorList>
            <consortium name="The Broad Institute Genomics Platform"/>
            <consortium name="The Broad Institute Genome Sequencing Center for Infectious Disease"/>
            <person name="Wu L."/>
            <person name="Ma J."/>
        </authorList>
    </citation>
    <scope>NUCLEOTIDE SEQUENCE [LARGE SCALE GENOMIC DNA]</scope>
    <source>
        <strain evidence="2 3">JCM 4316</strain>
    </source>
</reference>
<dbReference type="EMBL" id="BAAASD010000021">
    <property type="protein sequence ID" value="GAA2352869.1"/>
    <property type="molecule type" value="Genomic_DNA"/>
</dbReference>
<evidence type="ECO:0000313" key="2">
    <source>
        <dbReference type="EMBL" id="GAA2352869.1"/>
    </source>
</evidence>
<sequence length="467" mass="47546">MRHQGARPRGGGPGGPGPGGPGPGGPGPGGAGSGGPGPGGRGPGGEPIPLLWLCGPPGVGKTEVGWELFARLRRAGVEAGYVDVDQLGICYPEPAADPGRHLLQARNVGAVLAGFRAAGARCVVVSGVVDPAHGVHAGLIPDAALTVCRLRAGHDELTRRFLGRAGSTVALADALRNAEAMDAGDLADGCVDTSGLSVAEVVERVREQTGGWPALPTTEEPSRASFPGLSPASFPGLSPAPSPDLSPGPSPDLSPDPSPLTSPAPAPVPTPDAGSASAADGSVLWLCGATGVGKSTVGFQVFRKALGDGRTAAYLDLDQIGFCGPTPADDPRNHRVKSRNLAALWRAYRAVGARCLTVVGHVEDESVLQAYTDALTPATVTLCRLHAGREELTRRILGRGRGGSWPQPGDLLRGRPAERLLQAADAAVADDAALERAALGIRVDTDGRTVEEVAETVATRAPWPPLT</sequence>
<proteinExistence type="predicted"/>
<dbReference type="InterPro" id="IPR027417">
    <property type="entry name" value="P-loop_NTPase"/>
</dbReference>
<feature type="region of interest" description="Disordered" evidence="1">
    <location>
        <begin position="209"/>
        <end position="275"/>
    </location>
</feature>
<gene>
    <name evidence="2" type="ORF">GCM10010246_46990</name>
</gene>
<dbReference type="Proteomes" id="UP001500253">
    <property type="component" value="Unassembled WGS sequence"/>
</dbReference>
<feature type="region of interest" description="Disordered" evidence="1">
    <location>
        <begin position="1"/>
        <end position="49"/>
    </location>
</feature>
<feature type="compositionally biased region" description="Pro residues" evidence="1">
    <location>
        <begin position="15"/>
        <end position="26"/>
    </location>
</feature>
<evidence type="ECO:0000256" key="1">
    <source>
        <dbReference type="SAM" id="MobiDB-lite"/>
    </source>
</evidence>
<name>A0ABN3GJA3_9ACTN</name>
<dbReference type="Gene3D" id="3.40.50.300">
    <property type="entry name" value="P-loop containing nucleotide triphosphate hydrolases"/>
    <property type="match status" value="2"/>
</dbReference>
<evidence type="ECO:0008006" key="4">
    <source>
        <dbReference type="Google" id="ProtNLM"/>
    </source>
</evidence>
<accession>A0ABN3GJA3</accession>